<reference evidence="1 2" key="1">
    <citation type="submission" date="2023-07" db="EMBL/GenBank/DDBJ databases">
        <title>Genomic Encyclopedia of Type Strains, Phase IV (KMG-IV): sequencing the most valuable type-strain genomes for metagenomic binning, comparative biology and taxonomic classification.</title>
        <authorList>
            <person name="Goeker M."/>
        </authorList>
    </citation>
    <scope>NUCLEOTIDE SEQUENCE [LARGE SCALE GENOMIC DNA]</scope>
    <source>
        <strain evidence="1 2">DSM 27848</strain>
    </source>
</reference>
<proteinExistence type="predicted"/>
<dbReference type="EMBL" id="JAUSUO010000009">
    <property type="protein sequence ID" value="MDQ0344463.1"/>
    <property type="molecule type" value="Genomic_DNA"/>
</dbReference>
<evidence type="ECO:0000313" key="2">
    <source>
        <dbReference type="Proteomes" id="UP001232343"/>
    </source>
</evidence>
<comment type="caution">
    <text evidence="1">The sequence shown here is derived from an EMBL/GenBank/DDBJ whole genome shotgun (WGS) entry which is preliminary data.</text>
</comment>
<dbReference type="RefSeq" id="WP_244682721.1">
    <property type="nucleotide sequence ID" value="NZ_JALIRM010000012.1"/>
</dbReference>
<name>A0ABU0D7R0_9BACI</name>
<dbReference type="Pfam" id="PF26162">
    <property type="entry name" value="YwzD"/>
    <property type="match status" value="1"/>
</dbReference>
<dbReference type="InterPro" id="IPR058930">
    <property type="entry name" value="YwzD"/>
</dbReference>
<protein>
    <submittedName>
        <fullName evidence="1">Uncharacterized protein</fullName>
    </submittedName>
</protein>
<dbReference type="Proteomes" id="UP001232343">
    <property type="component" value="Unassembled WGS sequence"/>
</dbReference>
<evidence type="ECO:0000313" key="1">
    <source>
        <dbReference type="EMBL" id="MDQ0344463.1"/>
    </source>
</evidence>
<gene>
    <name evidence="1" type="ORF">J2S14_003306</name>
</gene>
<keyword evidence="2" id="KW-1185">Reference proteome</keyword>
<accession>A0ABU0D7R0</accession>
<organism evidence="1 2">
    <name type="scientific">Lederbergia wuyishanensis</name>
    <dbReference type="NCBI Taxonomy" id="1347903"/>
    <lineage>
        <taxon>Bacteria</taxon>
        <taxon>Bacillati</taxon>
        <taxon>Bacillota</taxon>
        <taxon>Bacilli</taxon>
        <taxon>Bacillales</taxon>
        <taxon>Bacillaceae</taxon>
        <taxon>Lederbergia</taxon>
    </lineage>
</organism>
<sequence>MSLCEGEFQKQFRELLEDIYTKGQETESLLFEDVMDEIETKLIMLLEIAN</sequence>